<dbReference type="CDD" id="cd00609">
    <property type="entry name" value="AAT_like"/>
    <property type="match status" value="1"/>
</dbReference>
<keyword evidence="9" id="KW-1185">Reference proteome</keyword>
<dbReference type="PANTHER" id="PTHR46383">
    <property type="entry name" value="ASPARTATE AMINOTRANSFERASE"/>
    <property type="match status" value="1"/>
</dbReference>
<evidence type="ECO:0000256" key="1">
    <source>
        <dbReference type="ARBA" id="ARBA00001933"/>
    </source>
</evidence>
<dbReference type="GO" id="GO:0006520">
    <property type="term" value="P:amino acid metabolic process"/>
    <property type="evidence" value="ECO:0007669"/>
    <property type="project" value="InterPro"/>
</dbReference>
<dbReference type="PROSITE" id="PS00105">
    <property type="entry name" value="AA_TRANSFER_CLASS_1"/>
    <property type="match status" value="1"/>
</dbReference>
<evidence type="ECO:0000256" key="3">
    <source>
        <dbReference type="ARBA" id="ARBA00022576"/>
    </source>
</evidence>
<evidence type="ECO:0000259" key="7">
    <source>
        <dbReference type="Pfam" id="PF00155"/>
    </source>
</evidence>
<dbReference type="InterPro" id="IPR050596">
    <property type="entry name" value="AspAT/PAT-like"/>
</dbReference>
<evidence type="ECO:0000256" key="6">
    <source>
        <dbReference type="RuleBase" id="RU000481"/>
    </source>
</evidence>
<keyword evidence="5" id="KW-0663">Pyridoxal phosphate</keyword>
<dbReference type="InterPro" id="IPR004838">
    <property type="entry name" value="NHTrfase_class1_PyrdxlP-BS"/>
</dbReference>
<sequence>MHPWIADRTKTFDSSGIRRVFDLAAKLKDPINLSIGQPDFDVPDEIKEAAIDAIRDGRNAYSPTQGIAPLREAILAEVRDKYPGQDRDVFISSGTSGGLVLSMLSMINPGDEVIFLDPYFVMYPALVRLAGGVPVAVDSYPDFRLDPDKIAAAITPKTKMILVNSPANPTGVTASEADLRAVAEIAAQHHIALLSDEIYSRFFYDGEFYSPAEANPDTIVIDGFSKSHAMTGWRVGYIHGPPEVIATMLKIQQFSFVCAPQPAQWGALRAAEISMQTNVDDYRRKRDFLVDELSPHYELTSPGGAFYLFPKAPGAAGGAAFVEHAISQGLLIIPGNIFSARDTHFRISFAASDETLRRGAEMLIKLAGAAT</sequence>
<organism evidence="8 9">
    <name type="scientific">Allorhodopirellula heiligendammensis</name>
    <dbReference type="NCBI Taxonomy" id="2714739"/>
    <lineage>
        <taxon>Bacteria</taxon>
        <taxon>Pseudomonadati</taxon>
        <taxon>Planctomycetota</taxon>
        <taxon>Planctomycetia</taxon>
        <taxon>Pirellulales</taxon>
        <taxon>Pirellulaceae</taxon>
        <taxon>Allorhodopirellula</taxon>
    </lineage>
</organism>
<dbReference type="EMBL" id="SJPU01000002">
    <property type="protein sequence ID" value="TWU16241.1"/>
    <property type="molecule type" value="Genomic_DNA"/>
</dbReference>
<dbReference type="InterPro" id="IPR015424">
    <property type="entry name" value="PyrdxlP-dep_Trfase"/>
</dbReference>
<evidence type="ECO:0000313" key="8">
    <source>
        <dbReference type="EMBL" id="TWU16241.1"/>
    </source>
</evidence>
<accession>A0A5C6BXP7</accession>
<comment type="caution">
    <text evidence="8">The sequence shown here is derived from an EMBL/GenBank/DDBJ whole genome shotgun (WGS) entry which is preliminary data.</text>
</comment>
<feature type="domain" description="Aminotransferase class I/classII large" evidence="7">
    <location>
        <begin position="29"/>
        <end position="361"/>
    </location>
</feature>
<dbReference type="OrthoDB" id="231967at2"/>
<evidence type="ECO:0000256" key="5">
    <source>
        <dbReference type="ARBA" id="ARBA00022898"/>
    </source>
</evidence>
<dbReference type="GO" id="GO:0008483">
    <property type="term" value="F:transaminase activity"/>
    <property type="evidence" value="ECO:0007669"/>
    <property type="project" value="UniProtKB-KW"/>
</dbReference>
<dbReference type="InterPro" id="IPR004839">
    <property type="entry name" value="Aminotransferase_I/II_large"/>
</dbReference>
<comment type="similarity">
    <text evidence="2 6">Belongs to the class-I pyridoxal-phosphate-dependent aminotransferase family.</text>
</comment>
<keyword evidence="3 6" id="KW-0032">Aminotransferase</keyword>
<evidence type="ECO:0000256" key="4">
    <source>
        <dbReference type="ARBA" id="ARBA00022679"/>
    </source>
</evidence>
<dbReference type="Gene3D" id="3.40.640.10">
    <property type="entry name" value="Type I PLP-dependent aspartate aminotransferase-like (Major domain)"/>
    <property type="match status" value="1"/>
</dbReference>
<comment type="cofactor">
    <cofactor evidence="1 6">
        <name>pyridoxal 5'-phosphate</name>
        <dbReference type="ChEBI" id="CHEBI:597326"/>
    </cofactor>
</comment>
<dbReference type="RefSeq" id="WP_146407932.1">
    <property type="nucleotide sequence ID" value="NZ_SJPU01000002.1"/>
</dbReference>
<evidence type="ECO:0000313" key="9">
    <source>
        <dbReference type="Proteomes" id="UP000319908"/>
    </source>
</evidence>
<name>A0A5C6BXP7_9BACT</name>
<dbReference type="InterPro" id="IPR015421">
    <property type="entry name" value="PyrdxlP-dep_Trfase_major"/>
</dbReference>
<dbReference type="EC" id="2.6.1.-" evidence="6"/>
<dbReference type="Proteomes" id="UP000319908">
    <property type="component" value="Unassembled WGS sequence"/>
</dbReference>
<dbReference type="Pfam" id="PF00155">
    <property type="entry name" value="Aminotran_1_2"/>
    <property type="match status" value="1"/>
</dbReference>
<dbReference type="PANTHER" id="PTHR46383:SF3">
    <property type="entry name" value="ASPARTATE AMINOTRANSFERASE-RELATED"/>
    <property type="match status" value="1"/>
</dbReference>
<gene>
    <name evidence="8" type="ORF">Poly21_34460</name>
</gene>
<protein>
    <recommendedName>
        <fullName evidence="6">Aminotransferase</fullName>
        <ecNumber evidence="6">2.6.1.-</ecNumber>
    </recommendedName>
</protein>
<dbReference type="SUPFAM" id="SSF53383">
    <property type="entry name" value="PLP-dependent transferases"/>
    <property type="match status" value="1"/>
</dbReference>
<reference evidence="8 9" key="1">
    <citation type="journal article" date="2020" name="Antonie Van Leeuwenhoek">
        <title>Rhodopirellula heiligendammensis sp. nov., Rhodopirellula pilleata sp. nov., and Rhodopirellula solitaria sp. nov. isolated from natural or artificial marine surfaces in Northern Germany and California, USA, and emended description of the genus Rhodopirellula.</title>
        <authorList>
            <person name="Kallscheuer N."/>
            <person name="Wiegand S."/>
            <person name="Jogler M."/>
            <person name="Boedeker C."/>
            <person name="Peeters S.H."/>
            <person name="Rast P."/>
            <person name="Heuer A."/>
            <person name="Jetten M.S.M."/>
            <person name="Rohde M."/>
            <person name="Jogler C."/>
        </authorList>
    </citation>
    <scope>NUCLEOTIDE SEQUENCE [LARGE SCALE GENOMIC DNA]</scope>
    <source>
        <strain evidence="8 9">Poly21</strain>
    </source>
</reference>
<keyword evidence="4 6" id="KW-0808">Transferase</keyword>
<evidence type="ECO:0000256" key="2">
    <source>
        <dbReference type="ARBA" id="ARBA00007441"/>
    </source>
</evidence>
<dbReference type="AlphaFoldDB" id="A0A5C6BXP7"/>
<dbReference type="GO" id="GO:0030170">
    <property type="term" value="F:pyridoxal phosphate binding"/>
    <property type="evidence" value="ECO:0007669"/>
    <property type="project" value="InterPro"/>
</dbReference>
<proteinExistence type="inferred from homology"/>